<feature type="compositionally biased region" description="Polar residues" evidence="1">
    <location>
        <begin position="1"/>
        <end position="12"/>
    </location>
</feature>
<dbReference type="PANTHER" id="PTHR32305:SF15">
    <property type="entry name" value="PROTEIN RHSA-RELATED"/>
    <property type="match status" value="1"/>
</dbReference>
<dbReference type="InterPro" id="IPR045619">
    <property type="entry name" value="DUF6443"/>
</dbReference>
<dbReference type="PANTHER" id="PTHR32305">
    <property type="match status" value="1"/>
</dbReference>
<accession>A0A386AYJ5</accession>
<feature type="region of interest" description="Disordered" evidence="1">
    <location>
        <begin position="1"/>
        <end position="20"/>
    </location>
</feature>
<dbReference type="InterPro" id="IPR050708">
    <property type="entry name" value="T6SS_VgrG/RHS"/>
</dbReference>
<dbReference type="InterPro" id="IPR022385">
    <property type="entry name" value="Rhs_assc_core"/>
</dbReference>
<feature type="compositionally biased region" description="Polar residues" evidence="1">
    <location>
        <begin position="2633"/>
        <end position="2643"/>
    </location>
</feature>
<feature type="transmembrane region" description="Helical" evidence="2">
    <location>
        <begin position="2427"/>
        <end position="2451"/>
    </location>
</feature>
<keyword evidence="2" id="KW-0472">Membrane</keyword>
<geneLocation type="chloroplast" evidence="4"/>
<protein>
    <recommendedName>
        <fullName evidence="3">DUF6443 domain-containing protein</fullName>
    </recommendedName>
</protein>
<evidence type="ECO:0000259" key="3">
    <source>
        <dbReference type="Pfam" id="PF20041"/>
    </source>
</evidence>
<feature type="region of interest" description="Disordered" evidence="1">
    <location>
        <begin position="399"/>
        <end position="421"/>
    </location>
</feature>
<name>A0A386AYJ5_9CHLO</name>
<feature type="compositionally biased region" description="Low complexity" evidence="1">
    <location>
        <begin position="2594"/>
        <end position="2603"/>
    </location>
</feature>
<dbReference type="EMBL" id="MH591098">
    <property type="protein sequence ID" value="AYC64514.1"/>
    <property type="molecule type" value="Genomic_DNA"/>
</dbReference>
<feature type="transmembrane region" description="Helical" evidence="2">
    <location>
        <begin position="2391"/>
        <end position="2415"/>
    </location>
</feature>
<gene>
    <name evidence="4" type="primary">orf2673</name>
</gene>
<evidence type="ECO:0000313" key="4">
    <source>
        <dbReference type="EMBL" id="AYC64514.1"/>
    </source>
</evidence>
<keyword evidence="2" id="KW-0812">Transmembrane</keyword>
<reference evidence="4" key="1">
    <citation type="submission" date="2018-07" db="EMBL/GenBank/DDBJ databases">
        <authorList>
            <person name="Quirk P.G."/>
            <person name="Krulwich T.A."/>
        </authorList>
    </citation>
    <scope>NUCLEOTIDE SEQUENCE</scope>
</reference>
<organism evidence="4">
    <name type="scientific">Pseudoderbesia arbuscula</name>
    <dbReference type="NCBI Taxonomy" id="2320809"/>
    <lineage>
        <taxon>Eukaryota</taxon>
        <taxon>Viridiplantae</taxon>
        <taxon>Chlorophyta</taxon>
        <taxon>core chlorophytes</taxon>
        <taxon>Ulvophyceae</taxon>
        <taxon>TCBD clade</taxon>
        <taxon>Bryopsidales</taxon>
        <taxon>Bryopsidineae</taxon>
        <taxon>Bryopsidaceae</taxon>
        <taxon>Pseudoderbesia</taxon>
    </lineage>
</organism>
<reference evidence="4" key="2">
    <citation type="journal article" date="2019" name="Mol. Phylogenet. Evol.">
        <title>Reassessment of the classification of bryopsidales (chlorophyta) based on chloroplast phylogenomic analyses.</title>
        <authorList>
            <person name="Cremen M.C."/>
            <person name="Leliaert F."/>
            <person name="West J."/>
            <person name="Lam D.W."/>
            <person name="Shimada S."/>
            <person name="Lopez-Bautista J.M."/>
            <person name="Verbruggen H."/>
        </authorList>
    </citation>
    <scope>NUCLEOTIDE SEQUENCE</scope>
</reference>
<feature type="compositionally biased region" description="Polar residues" evidence="1">
    <location>
        <begin position="406"/>
        <end position="419"/>
    </location>
</feature>
<evidence type="ECO:0000256" key="2">
    <source>
        <dbReference type="SAM" id="Phobius"/>
    </source>
</evidence>
<feature type="compositionally biased region" description="Low complexity" evidence="1">
    <location>
        <begin position="2611"/>
        <end position="2620"/>
    </location>
</feature>
<feature type="region of interest" description="Disordered" evidence="1">
    <location>
        <begin position="2571"/>
        <end position="2643"/>
    </location>
</feature>
<feature type="domain" description="DUF6443" evidence="3">
    <location>
        <begin position="1631"/>
        <end position="1749"/>
    </location>
</feature>
<feature type="transmembrane region" description="Helical" evidence="2">
    <location>
        <begin position="2471"/>
        <end position="2492"/>
    </location>
</feature>
<proteinExistence type="predicted"/>
<dbReference type="Gene3D" id="2.180.10.10">
    <property type="entry name" value="RHS repeat-associated core"/>
    <property type="match status" value="1"/>
</dbReference>
<dbReference type="Pfam" id="PF20041">
    <property type="entry name" value="DUF6443"/>
    <property type="match status" value="1"/>
</dbReference>
<sequence>MSALTQQSNSPGINFGQLDEQNVTDGTSVNLFQGNLSMPLEVISLPGLNDLNCDINLIYQSQVTEIVDRWNLEDLSSYIGIGWDLSIPRIVKEEKSNSSSFDDIFYLIEQGNPTRLIPNSKPSSDQIEYELENYQFHCITYFPKLEKWEIKKEDGTVYIYGGQEDENTLQWGIKWGNWIGSSLITENQERYVKAWNLSKVENIYGNFYSLSYKVKEQSVGAGTLTYTKECMVNQIKNDLGWYLNFNYQPKTYDNTSLESPKEYLDPYRDPQLEMTDITFFDAFQSCYISMYLESVSLSNQNNQFVTTVQFHYYDLINLTPSLPKDATVRQRLNYGATYKRYLKSIERHYPNGESKPGTQFIYNFTTQPDEPRGALEKIIYSSGGQSIFNYKKILVGANDQEDPGSRNRSIPNPFGQTQPAKPRIWYGQDYTISAWYNEDENELRLNVFTWVGHWCISQTEWWTFEGIIDLDKLQLAISDNCFCLAIPYTSTSYRTDLFLFNRDHLKPTVWTQQTQISSFDTTNLKITNGQNFFLVYDSSNKILSRYFWHPFKRFFITDNLPISTDSDDHYFMTAYSNYYIIYRYNTSDDGLNQFTIYYLDDLYNWQKGGSLSDTIYVPSISSSRYCEFGPSDSFAAVASIIKKRDVNFDSELKILMWNADFTDLRFADLEEPWDERSPFTYIPMQILPYLGPMAIQNSVVASGPNTYIFNGKEWNFQTVGIENNGSFSHPEDQFYWYAFEQSGLLKTENTASGILSYLRYPDQENNWNEIPIISEYAESSQSKRVKEAYPTLVNNYLTADKYIYSNPFNQDWQNLEKYLIAELEIEDDLIIDTTTLINQAPHFIAFMTVDQEGQPHDTRIGFFHNGDLIRKADGQLDLEILTNQQITKLLNKNYEYSTSLNGQLPAIAEGFVTYSTDTDLDASKAIVLHHYANKSLQDPIETFVINQMISDSGYNKVSKCYEYQSVSAAQDSTQTLIRFQKVIEYQGCIEPENQLNGYTISYFANGIPDQQNEVSIPSALDGVLLKKEQYDSLDNLISFTETESEILTQIPKSWTSSSFRPLFGAFLQTKSKTTMLDGVTTRVDFTYFSNTGRVRQTEMRYWNSQGQEITEQNIFTYGCEQYEVLKQQNRLAEVVQMQIQTKTNSQEDYQINYNKVQTYKSWIYENQIYWAEFQEYFANNATAIFDWTSENISEEDWQCTKTIIQRDEQGNVVECEDTEKIITTLQYDDIGRFPVASFRNASSQSEGFFYESFEPYQTCSISFNEHTGGELYQQDCFVGTTCYKINKSGILTKADILPTGRGANIYCLSAYLKTNIKNSSDLKFQFTDGLQSLTKIINPETDWFYFQWIVDLEKLKNTSNPVDIQLIVSLDISTQEYIQIDQFSFRPINTQFSAEIYDEAFGRQTASLANNGACERILYNQFQDQQSMIGAYGNVLGFRTAFLTRQLASQGDTSFSTENPNMEMIIRGQESGFYDTFKENALSQYNYIDSSPEDWCVDQNKLQFLSAAEDKILGAQVEQKFFKSNNLAVCVYAPAISAKSISLGIGNFYILWNDQWNLVQQQDDQVNILEENKLIPFGREWVFISVKNRLAFFANGSKIFDWTLAQTEQQEGTIKLGMQNSGSFEKLIVADQIEMDINYMDGFGNIIQTFRWESSQSAIVEGTVYDSCGRAAIQLKSTRVTNSSLNYLNNWVELDDENLWKGEGIQGDINQYHPDDQGYPFEQEGYEASPLERVIKKGLPGKPFAITPTGSHIQTIEYGTNPETTDFKYTLPENGYFLQTLTDADGARTYYYRDIAQHLIGVVQEGIGGNRYASWTYNKNGDLIEAIPPNYYSGDMDASGISTYIYNFLGRQTQSSHPDSGEGRFVYDDASMVRIYQDAQMQTDNLVNYLKYDSLGRLIEKGYLEQDWDLPTLETYAKNPNWPLNGNWIIRYKYDGDDSTPNMLGNLWQTETANNESVIVENFSYDFLNCPITCQRTIDDSLLIELKAIYNCCGVLAKTSDNQTNLEILHYYNSLGQLIKLTSSLNQGIISSTHYSYTASGLIQTLQIQNPELESPFFDRDFTYNSPDWLTNLQDSSFKETLTYNSGSIENTGYYTGKIASQSIQLNETDYGTSNFKVDQWNRLIQSKNSSLEENWEIDLNNNFQSWTSNSITRIFETIENRNQVLSIQQNDQKTNYTYQLNGDIKSISNNEKSTQFAYYKGTSCLQTLECSDTKVQFEYNGENLRATKTLYSESVITDQWFYFYNDNDSGKPRLIIHKNDSTMTPLSLSTHPFVNILSDGEKIYFALKDHLDSTRIILDTVGNICGQYDYTLYGKPNIIQTPPISYNYLFTDHEYDVESGFYNMEIRLYDPTIGRFLMTDPKAEFFSPYVYVGNNPLIATDPTGRMSSKAIGWLALVVGVVASVATAGAADLFLAPAAAAALGVTGAAETALGVGIGVTTSSVVGAFASQAVTAGANHDAFFTKSLGTSLLANIAGGLVGAGVGAGVGSAMKSVSSRVSSKAISGASKEITKKVAKTAVKEVAGNITDSLTNSTVSWAFGDEWNAMDGALIGLSQLGVILPVGKKYRKLKQNQSSPVIGKKISPINDTELPVNSSKSSNGKSTKSHKKTNPSSSPTNTSRLVRSNAMRKRTNPYSSKQTVNLSKSVGKYSKTRTFTKELQTDIVVSPREVLI</sequence>
<keyword evidence="4" id="KW-0934">Plastid</keyword>
<evidence type="ECO:0000256" key="1">
    <source>
        <dbReference type="SAM" id="MobiDB-lite"/>
    </source>
</evidence>
<dbReference type="NCBIfam" id="TIGR03696">
    <property type="entry name" value="Rhs_assc_core"/>
    <property type="match status" value="1"/>
</dbReference>
<keyword evidence="4" id="KW-0150">Chloroplast</keyword>
<keyword evidence="2" id="KW-1133">Transmembrane helix</keyword>